<gene>
    <name evidence="1" type="ORF">K340107D12_35350</name>
</gene>
<keyword evidence="2" id="KW-1185">Reference proteome</keyword>
<sequence length="57" mass="6224">MYTSGGGLRQAVCNLRLFSITKDTRGAVHEAHYKNPELTILSDSHLHADRAGIKGSE</sequence>
<evidence type="ECO:0000313" key="1">
    <source>
        <dbReference type="EMBL" id="GAA6500719.1"/>
    </source>
</evidence>
<dbReference type="EMBL" id="BAABZQ010000001">
    <property type="protein sequence ID" value="GAA6500719.1"/>
    <property type="molecule type" value="Genomic_DNA"/>
</dbReference>
<reference evidence="1 2" key="1">
    <citation type="submission" date="2024-04" db="EMBL/GenBank/DDBJ databases">
        <title>Defined microbial consortia suppress multidrug-resistant proinflammatory Enterobacteriaceae via ecological control.</title>
        <authorList>
            <person name="Furuichi M."/>
            <person name="Kawaguchi T."/>
            <person name="Pust M."/>
            <person name="Yasuma K."/>
            <person name="Plichta D."/>
            <person name="Hasegawa N."/>
            <person name="Ohya T."/>
            <person name="Bhattarai S."/>
            <person name="Sasajima S."/>
            <person name="Aoto Y."/>
            <person name="Tuganbaev T."/>
            <person name="Yaginuma M."/>
            <person name="Ueda M."/>
            <person name="Okahashi N."/>
            <person name="Amafuji K."/>
            <person name="Kiridooshi Y."/>
            <person name="Sugita K."/>
            <person name="Strazar M."/>
            <person name="Skelly A."/>
            <person name="Suda W."/>
            <person name="Hattori M."/>
            <person name="Nakamoto N."/>
            <person name="Caballero S."/>
            <person name="Norman J."/>
            <person name="Olle B."/>
            <person name="Tanoue T."/>
            <person name="Arita M."/>
            <person name="Bucci V."/>
            <person name="Atarashi K."/>
            <person name="Xavier R."/>
            <person name="Honda K."/>
        </authorList>
    </citation>
    <scope>NUCLEOTIDE SEQUENCE [LARGE SCALE GENOMIC DNA]</scope>
    <source>
        <strain evidence="2">k34-0107-D12</strain>
    </source>
</reference>
<proteinExistence type="predicted"/>
<evidence type="ECO:0000313" key="2">
    <source>
        <dbReference type="Proteomes" id="UP001600941"/>
    </source>
</evidence>
<accession>A0ABQ0BW23</accession>
<name>A0ABQ0BW23_9FIRM</name>
<protein>
    <submittedName>
        <fullName evidence="1">Uncharacterized protein</fullName>
    </submittedName>
</protein>
<comment type="caution">
    <text evidence="1">The sequence shown here is derived from an EMBL/GenBank/DDBJ whole genome shotgun (WGS) entry which is preliminary data.</text>
</comment>
<organism evidence="1 2">
    <name type="scientific">Blautia parvula</name>
    <dbReference type="NCBI Taxonomy" id="2877527"/>
    <lineage>
        <taxon>Bacteria</taxon>
        <taxon>Bacillati</taxon>
        <taxon>Bacillota</taxon>
        <taxon>Clostridia</taxon>
        <taxon>Lachnospirales</taxon>
        <taxon>Lachnospiraceae</taxon>
        <taxon>Blautia</taxon>
    </lineage>
</organism>
<dbReference type="Proteomes" id="UP001600941">
    <property type="component" value="Unassembled WGS sequence"/>
</dbReference>